<gene>
    <name evidence="1" type="ORF">BSTOLATCC_MIC14678</name>
</gene>
<comment type="caution">
    <text evidence="1">The sequence shown here is derived from an EMBL/GenBank/DDBJ whole genome shotgun (WGS) entry which is preliminary data.</text>
</comment>
<reference evidence="1" key="1">
    <citation type="submission" date="2021-09" db="EMBL/GenBank/DDBJ databases">
        <authorList>
            <consortium name="AG Swart"/>
            <person name="Singh M."/>
            <person name="Singh A."/>
            <person name="Seah K."/>
            <person name="Emmerich C."/>
        </authorList>
    </citation>
    <scope>NUCLEOTIDE SEQUENCE</scope>
    <source>
        <strain evidence="1">ATCC30299</strain>
    </source>
</reference>
<dbReference type="AlphaFoldDB" id="A0AAU9IKA7"/>
<organism evidence="1 2">
    <name type="scientific">Blepharisma stoltei</name>
    <dbReference type="NCBI Taxonomy" id="1481888"/>
    <lineage>
        <taxon>Eukaryota</taxon>
        <taxon>Sar</taxon>
        <taxon>Alveolata</taxon>
        <taxon>Ciliophora</taxon>
        <taxon>Postciliodesmatophora</taxon>
        <taxon>Heterotrichea</taxon>
        <taxon>Heterotrichida</taxon>
        <taxon>Blepharismidae</taxon>
        <taxon>Blepharisma</taxon>
    </lineage>
</organism>
<evidence type="ECO:0000313" key="1">
    <source>
        <dbReference type="EMBL" id="CAG9315934.1"/>
    </source>
</evidence>
<dbReference type="EMBL" id="CAJZBQ010000014">
    <property type="protein sequence ID" value="CAG9315934.1"/>
    <property type="molecule type" value="Genomic_DNA"/>
</dbReference>
<dbReference type="Proteomes" id="UP001162131">
    <property type="component" value="Unassembled WGS sequence"/>
</dbReference>
<accession>A0AAU9IKA7</accession>
<protein>
    <submittedName>
        <fullName evidence="1">Uncharacterized protein</fullName>
    </submittedName>
</protein>
<evidence type="ECO:0000313" key="2">
    <source>
        <dbReference type="Proteomes" id="UP001162131"/>
    </source>
</evidence>
<sequence>MQITYPELKPTALLKIHTKSSNSSLYKCQTSTYLMEIESLLKLVELINRNKLKFFFLDYINLYKINGNYKGLNCPRCTF</sequence>
<proteinExistence type="predicted"/>
<keyword evidence="2" id="KW-1185">Reference proteome</keyword>
<name>A0AAU9IKA7_9CILI</name>